<dbReference type="PROSITE" id="PS00162">
    <property type="entry name" value="ALPHA_CA_1"/>
    <property type="match status" value="1"/>
</dbReference>
<keyword evidence="10" id="KW-0449">Lipoprotein</keyword>
<evidence type="ECO:0000256" key="2">
    <source>
        <dbReference type="ARBA" id="ARBA00010718"/>
    </source>
</evidence>
<feature type="chain" id="PRO_5038155560" description="Carbonic anhydrase" evidence="13">
    <location>
        <begin position="22"/>
        <end position="302"/>
    </location>
</feature>
<evidence type="ECO:0000256" key="8">
    <source>
        <dbReference type="ARBA" id="ARBA00023180"/>
    </source>
</evidence>
<comment type="subcellular location">
    <subcellularLocation>
        <location evidence="1">Cell membrane</location>
        <topology evidence="1">Lipid-anchor</topology>
        <topology evidence="1">GPI-anchor</topology>
    </subcellularLocation>
</comment>
<evidence type="ECO:0000313" key="15">
    <source>
        <dbReference type="EMBL" id="OCT94983.1"/>
    </source>
</evidence>
<dbReference type="GO" id="GO:0004089">
    <property type="term" value="F:carbonate dehydratase activity"/>
    <property type="evidence" value="ECO:0007669"/>
    <property type="project" value="UniProtKB-UniRule"/>
</dbReference>
<comment type="catalytic activity">
    <reaction evidence="12">
        <text>hydrogencarbonate + H(+) = CO2 + H2O</text>
        <dbReference type="Rhea" id="RHEA:10748"/>
        <dbReference type="ChEBI" id="CHEBI:15377"/>
        <dbReference type="ChEBI" id="CHEBI:15378"/>
        <dbReference type="ChEBI" id="CHEBI:16526"/>
        <dbReference type="ChEBI" id="CHEBI:17544"/>
        <dbReference type="EC" id="4.2.1.1"/>
    </reaction>
    <physiologicalReaction direction="left-to-right" evidence="12">
        <dbReference type="Rhea" id="RHEA:10749"/>
    </physiologicalReaction>
    <physiologicalReaction direction="right-to-left" evidence="12">
        <dbReference type="Rhea" id="RHEA:10750"/>
    </physiologicalReaction>
</comment>
<keyword evidence="13" id="KW-0732">Signal</keyword>
<dbReference type="EMBL" id="CM004468">
    <property type="protein sequence ID" value="OCT94983.1"/>
    <property type="molecule type" value="Genomic_DNA"/>
</dbReference>
<evidence type="ECO:0000256" key="7">
    <source>
        <dbReference type="ARBA" id="ARBA00022833"/>
    </source>
</evidence>
<dbReference type="InterPro" id="IPR001148">
    <property type="entry name" value="CA_dom"/>
</dbReference>
<dbReference type="OMA" id="IWTIFET"/>
<dbReference type="InterPro" id="IPR023561">
    <property type="entry name" value="Carbonic_anhydrase_a-class"/>
</dbReference>
<dbReference type="GO" id="GO:0098552">
    <property type="term" value="C:side of membrane"/>
    <property type="evidence" value="ECO:0007669"/>
    <property type="project" value="UniProtKB-KW"/>
</dbReference>
<dbReference type="InterPro" id="IPR018338">
    <property type="entry name" value="Carbonic_anhydrase_a-class_CS"/>
</dbReference>
<comment type="similarity">
    <text evidence="2 13">Belongs to the alpha-carbonic anhydrase family.</text>
</comment>
<dbReference type="PANTHER" id="PTHR18952">
    <property type="entry name" value="CARBONIC ANHYDRASE"/>
    <property type="match status" value="1"/>
</dbReference>
<keyword evidence="7 13" id="KW-0862">Zinc</keyword>
<organism evidence="15 16">
    <name type="scientific">Xenopus laevis</name>
    <name type="common">African clawed frog</name>
    <dbReference type="NCBI Taxonomy" id="8355"/>
    <lineage>
        <taxon>Eukaryota</taxon>
        <taxon>Metazoa</taxon>
        <taxon>Chordata</taxon>
        <taxon>Craniata</taxon>
        <taxon>Vertebrata</taxon>
        <taxon>Euteleostomi</taxon>
        <taxon>Amphibia</taxon>
        <taxon>Batrachia</taxon>
        <taxon>Anura</taxon>
        <taxon>Pipoidea</taxon>
        <taxon>Pipidae</taxon>
        <taxon>Xenopodinae</taxon>
        <taxon>Xenopus</taxon>
        <taxon>Xenopus</taxon>
    </lineage>
</organism>
<name>A0A974HYL0_XENLA</name>
<evidence type="ECO:0000256" key="13">
    <source>
        <dbReference type="RuleBase" id="RU367011"/>
    </source>
</evidence>
<gene>
    <name evidence="15" type="ORF">XELAEV_18012667mg</name>
</gene>
<evidence type="ECO:0000256" key="5">
    <source>
        <dbReference type="ARBA" id="ARBA00022622"/>
    </source>
</evidence>
<sequence length="302" mass="33553">MMKCFNLILLVSLSFIKNSAAAGNWCYEIQGCAGTGPRLWSKHFPFCGGQQQSPINIHTKGAVFKESLKLVQFNLTGYGDIVRKLSITNNGHSAQVNLPSGIEISGGGLSGTYVATQFHFHWGSEEFHGSEHTIDGEKFPMELHIVHARKNATGGSGDLAVLGFFYEETSKNNTEYDSLIKSIEAITAVDGIKNFSANLAKLIPQNEALKLYYRYNGSLTTPPCTETVTWTLFNTTIKLSKQQLQAFHHNLNFTAIERMVENFRPVQKRGNRIVYTSSSQVIVSSFQSLFICFIVSFLTIMS</sequence>
<keyword evidence="8" id="KW-0325">Glycoprotein</keyword>
<evidence type="ECO:0000256" key="3">
    <source>
        <dbReference type="ARBA" id="ARBA00011736"/>
    </source>
</evidence>
<comment type="function">
    <text evidence="11">Catalyzes the reversible hydration of carbon dioxide into bicarbonate and protons and thus is essential to maintaining intracellular and extracellular pH. May stimulate the sodium/bicarbonate transporter activity of SLC4A4 that acts in pH homeostasis. It is essential for acid overload removal from the retina and retina epithelium, and acid release in the choriocapillaris in the choroid.</text>
</comment>
<dbReference type="EC" id="4.2.1.1" evidence="13"/>
<dbReference type="SUPFAM" id="SSF51069">
    <property type="entry name" value="Carbonic anhydrase"/>
    <property type="match status" value="1"/>
</dbReference>
<evidence type="ECO:0000256" key="12">
    <source>
        <dbReference type="ARBA" id="ARBA00049061"/>
    </source>
</evidence>
<dbReference type="GO" id="GO:0008270">
    <property type="term" value="F:zinc ion binding"/>
    <property type="evidence" value="ECO:0007669"/>
    <property type="project" value="UniProtKB-UniRule"/>
</dbReference>
<keyword evidence="5" id="KW-0472">Membrane</keyword>
<comment type="function">
    <text evidence="13">Reversible hydration of carbon dioxide.</text>
</comment>
<evidence type="ECO:0000256" key="4">
    <source>
        <dbReference type="ARBA" id="ARBA00022475"/>
    </source>
</evidence>
<evidence type="ECO:0000313" key="16">
    <source>
        <dbReference type="Proteomes" id="UP000694892"/>
    </source>
</evidence>
<feature type="signal peptide" evidence="13">
    <location>
        <begin position="1"/>
        <end position="21"/>
    </location>
</feature>
<keyword evidence="5" id="KW-0336">GPI-anchor</keyword>
<evidence type="ECO:0000256" key="10">
    <source>
        <dbReference type="ARBA" id="ARBA00023288"/>
    </source>
</evidence>
<dbReference type="Gene3D" id="3.10.200.10">
    <property type="entry name" value="Alpha carbonic anhydrase"/>
    <property type="match status" value="1"/>
</dbReference>
<dbReference type="FunFam" id="3.10.200.10:FF:000003">
    <property type="entry name" value="Carbonic anhydrase 12"/>
    <property type="match status" value="1"/>
</dbReference>
<evidence type="ECO:0000259" key="14">
    <source>
        <dbReference type="PROSITE" id="PS51144"/>
    </source>
</evidence>
<proteinExistence type="inferred from homology"/>
<protein>
    <recommendedName>
        <fullName evidence="13">Carbonic anhydrase</fullName>
        <ecNumber evidence="13">4.2.1.1</ecNumber>
    </recommendedName>
</protein>
<dbReference type="InterPro" id="IPR036398">
    <property type="entry name" value="CA_dom_sf"/>
</dbReference>
<dbReference type="Proteomes" id="UP000694892">
    <property type="component" value="Chromosome 2L"/>
</dbReference>
<keyword evidence="4" id="KW-1003">Cell membrane</keyword>
<evidence type="ECO:0000256" key="11">
    <source>
        <dbReference type="ARBA" id="ARBA00045603"/>
    </source>
</evidence>
<evidence type="ECO:0000256" key="9">
    <source>
        <dbReference type="ARBA" id="ARBA00023239"/>
    </source>
</evidence>
<dbReference type="PROSITE" id="PS51144">
    <property type="entry name" value="ALPHA_CA_2"/>
    <property type="match status" value="1"/>
</dbReference>
<feature type="domain" description="Alpha-carbonic anhydrase" evidence="14">
    <location>
        <begin position="23"/>
        <end position="278"/>
    </location>
</feature>
<comment type="cofactor">
    <cofactor evidence="13">
        <name>Zn(2+)</name>
        <dbReference type="ChEBI" id="CHEBI:29105"/>
    </cofactor>
</comment>
<dbReference type="Pfam" id="PF00194">
    <property type="entry name" value="Carb_anhydrase"/>
    <property type="match status" value="1"/>
</dbReference>
<accession>A0A974HYL0</accession>
<evidence type="ECO:0000256" key="6">
    <source>
        <dbReference type="ARBA" id="ARBA00022723"/>
    </source>
</evidence>
<dbReference type="GO" id="GO:0005886">
    <property type="term" value="C:plasma membrane"/>
    <property type="evidence" value="ECO:0007669"/>
    <property type="project" value="UniProtKB-SubCell"/>
</dbReference>
<comment type="subunit">
    <text evidence="3">Interacts with SLC4A4.</text>
</comment>
<reference evidence="16" key="1">
    <citation type="journal article" date="2016" name="Nature">
        <title>Genome evolution in the allotetraploid frog Xenopus laevis.</title>
        <authorList>
            <person name="Session A.M."/>
            <person name="Uno Y."/>
            <person name="Kwon T."/>
            <person name="Chapman J.A."/>
            <person name="Toyoda A."/>
            <person name="Takahashi S."/>
            <person name="Fukui A."/>
            <person name="Hikosaka A."/>
            <person name="Suzuki A."/>
            <person name="Kondo M."/>
            <person name="van Heeringen S.J."/>
            <person name="Quigley I."/>
            <person name="Heinz S."/>
            <person name="Ogino H."/>
            <person name="Ochi H."/>
            <person name="Hellsten U."/>
            <person name="Lyons J.B."/>
            <person name="Simakov O."/>
            <person name="Putnam N."/>
            <person name="Stites J."/>
            <person name="Kuroki Y."/>
            <person name="Tanaka T."/>
            <person name="Michiue T."/>
            <person name="Watanabe M."/>
            <person name="Bogdanovic O."/>
            <person name="Lister R."/>
            <person name="Georgiou G."/>
            <person name="Paranjpe S.S."/>
            <person name="van Kruijsbergen I."/>
            <person name="Shu S."/>
            <person name="Carlson J."/>
            <person name="Kinoshita T."/>
            <person name="Ohta Y."/>
            <person name="Mawaribuchi S."/>
            <person name="Jenkins J."/>
            <person name="Grimwood J."/>
            <person name="Schmutz J."/>
            <person name="Mitros T."/>
            <person name="Mozaffari S.V."/>
            <person name="Suzuki Y."/>
            <person name="Haramoto Y."/>
            <person name="Yamamoto T.S."/>
            <person name="Takagi C."/>
            <person name="Heald R."/>
            <person name="Miller K."/>
            <person name="Haudenschild C."/>
            <person name="Kitzman J."/>
            <person name="Nakayama T."/>
            <person name="Izutsu Y."/>
            <person name="Robert J."/>
            <person name="Fortriede J."/>
            <person name="Burns K."/>
            <person name="Lotay V."/>
            <person name="Karimi K."/>
            <person name="Yasuoka Y."/>
            <person name="Dichmann D.S."/>
            <person name="Flajnik M.F."/>
            <person name="Houston D.W."/>
            <person name="Shendure J."/>
            <person name="DuPasquier L."/>
            <person name="Vize P.D."/>
            <person name="Zorn A.M."/>
            <person name="Ito M."/>
            <person name="Marcotte E.M."/>
            <person name="Wallingford J.B."/>
            <person name="Ito Y."/>
            <person name="Asashima M."/>
            <person name="Ueno N."/>
            <person name="Matsuda Y."/>
            <person name="Veenstra G.J."/>
            <person name="Fujiyama A."/>
            <person name="Harland R.M."/>
            <person name="Taira M."/>
            <person name="Rokhsar D.S."/>
        </authorList>
    </citation>
    <scope>NUCLEOTIDE SEQUENCE [LARGE SCALE GENOMIC DNA]</scope>
    <source>
        <strain evidence="16">J</strain>
    </source>
</reference>
<keyword evidence="9 13" id="KW-0456">Lyase</keyword>
<keyword evidence="6 13" id="KW-0479">Metal-binding</keyword>
<dbReference type="PANTHER" id="PTHR18952:SF95">
    <property type="entry name" value="CARBONIC ANHYDRASE 4"/>
    <property type="match status" value="1"/>
</dbReference>
<evidence type="ECO:0000256" key="1">
    <source>
        <dbReference type="ARBA" id="ARBA00004609"/>
    </source>
</evidence>
<dbReference type="SMART" id="SM01057">
    <property type="entry name" value="Carb_anhydrase"/>
    <property type="match status" value="1"/>
</dbReference>
<dbReference type="AlphaFoldDB" id="A0A974HYL0"/>